<gene>
    <name evidence="2" type="ORF">NE237_012812</name>
</gene>
<keyword evidence="1" id="KW-1133">Transmembrane helix</keyword>
<protein>
    <recommendedName>
        <fullName evidence="4">Transmembrane protein</fullName>
    </recommendedName>
</protein>
<evidence type="ECO:0008006" key="4">
    <source>
        <dbReference type="Google" id="ProtNLM"/>
    </source>
</evidence>
<dbReference type="Proteomes" id="UP001141806">
    <property type="component" value="Unassembled WGS sequence"/>
</dbReference>
<feature type="transmembrane region" description="Helical" evidence="1">
    <location>
        <begin position="12"/>
        <end position="33"/>
    </location>
</feature>
<dbReference type="EMBL" id="JAMYWD010000011">
    <property type="protein sequence ID" value="KAJ4956029.1"/>
    <property type="molecule type" value="Genomic_DNA"/>
</dbReference>
<evidence type="ECO:0000313" key="3">
    <source>
        <dbReference type="Proteomes" id="UP001141806"/>
    </source>
</evidence>
<keyword evidence="1" id="KW-0812">Transmembrane</keyword>
<dbReference type="PANTHER" id="PTHR33344:SF7">
    <property type="entry name" value="TRANSMEMBRANE PROTEIN"/>
    <property type="match status" value="1"/>
</dbReference>
<dbReference type="AlphaFoldDB" id="A0A9Q0JX94"/>
<reference evidence="2" key="1">
    <citation type="journal article" date="2023" name="Plant J.">
        <title>The genome of the king protea, Protea cynaroides.</title>
        <authorList>
            <person name="Chang J."/>
            <person name="Duong T.A."/>
            <person name="Schoeman C."/>
            <person name="Ma X."/>
            <person name="Roodt D."/>
            <person name="Barker N."/>
            <person name="Li Z."/>
            <person name="Van de Peer Y."/>
            <person name="Mizrachi E."/>
        </authorList>
    </citation>
    <scope>NUCLEOTIDE SEQUENCE</scope>
    <source>
        <tissue evidence="2">Young leaves</tissue>
    </source>
</reference>
<comment type="caution">
    <text evidence="2">The sequence shown here is derived from an EMBL/GenBank/DDBJ whole genome shotgun (WGS) entry which is preliminary data.</text>
</comment>
<evidence type="ECO:0000313" key="2">
    <source>
        <dbReference type="EMBL" id="KAJ4956029.1"/>
    </source>
</evidence>
<sequence length="153" mass="18227">MENQQQSWKSKISFRNATVFLCFFNLVIILYLLQGFMSVISSRRLIPDQLDAVQVRYIKESEELHRNMEPLELIKRVREIEQETHGEPEAVQPKATKQTAADYLSKRLTNFRSTNDANNQKAVEEWRIRKMERARQRELERNGTFITQHKINF</sequence>
<keyword evidence="3" id="KW-1185">Reference proteome</keyword>
<organism evidence="2 3">
    <name type="scientific">Protea cynaroides</name>
    <dbReference type="NCBI Taxonomy" id="273540"/>
    <lineage>
        <taxon>Eukaryota</taxon>
        <taxon>Viridiplantae</taxon>
        <taxon>Streptophyta</taxon>
        <taxon>Embryophyta</taxon>
        <taxon>Tracheophyta</taxon>
        <taxon>Spermatophyta</taxon>
        <taxon>Magnoliopsida</taxon>
        <taxon>Proteales</taxon>
        <taxon>Proteaceae</taxon>
        <taxon>Protea</taxon>
    </lineage>
</organism>
<dbReference type="PANTHER" id="PTHR33344">
    <property type="entry name" value="OS02G0761600 PROTEIN"/>
    <property type="match status" value="1"/>
</dbReference>
<name>A0A9Q0JX94_9MAGN</name>
<proteinExistence type="predicted"/>
<evidence type="ECO:0000256" key="1">
    <source>
        <dbReference type="SAM" id="Phobius"/>
    </source>
</evidence>
<dbReference type="OrthoDB" id="994207at2759"/>
<keyword evidence="1" id="KW-0472">Membrane</keyword>
<accession>A0A9Q0JX94</accession>